<dbReference type="PANTHER" id="PTHR16223">
    <property type="entry name" value="TRANSCRIPTION FACTOR BHLH83-RELATED"/>
    <property type="match status" value="1"/>
</dbReference>
<reference evidence="8 9" key="1">
    <citation type="submission" date="2024-01" db="EMBL/GenBank/DDBJ databases">
        <title>The genomes of 5 underutilized Papilionoideae crops provide insights into root nodulation and disease resistanc.</title>
        <authorList>
            <person name="Jiang F."/>
        </authorList>
    </citation>
    <scope>NUCLEOTIDE SEQUENCE [LARGE SCALE GENOMIC DNA]</scope>
    <source>
        <strain evidence="8">LVBAO_FW01</strain>
        <tissue evidence="8">Leaves</tissue>
    </source>
</reference>
<comment type="subcellular location">
    <subcellularLocation>
        <location evidence="1">Nucleus</location>
    </subcellularLocation>
</comment>
<dbReference type="GO" id="GO:0000978">
    <property type="term" value="F:RNA polymerase II cis-regulatory region sequence-specific DNA binding"/>
    <property type="evidence" value="ECO:0007669"/>
    <property type="project" value="TreeGrafter"/>
</dbReference>
<feature type="compositionally biased region" description="Low complexity" evidence="6">
    <location>
        <begin position="229"/>
        <end position="240"/>
    </location>
</feature>
<evidence type="ECO:0000256" key="5">
    <source>
        <dbReference type="ARBA" id="ARBA00023242"/>
    </source>
</evidence>
<accession>A0AAN9MF03</accession>
<organism evidence="8 9">
    <name type="scientific">Canavalia gladiata</name>
    <name type="common">Sword bean</name>
    <name type="synonym">Dolichos gladiatus</name>
    <dbReference type="NCBI Taxonomy" id="3824"/>
    <lineage>
        <taxon>Eukaryota</taxon>
        <taxon>Viridiplantae</taxon>
        <taxon>Streptophyta</taxon>
        <taxon>Embryophyta</taxon>
        <taxon>Tracheophyta</taxon>
        <taxon>Spermatophyta</taxon>
        <taxon>Magnoliopsida</taxon>
        <taxon>eudicotyledons</taxon>
        <taxon>Gunneridae</taxon>
        <taxon>Pentapetalae</taxon>
        <taxon>rosids</taxon>
        <taxon>fabids</taxon>
        <taxon>Fabales</taxon>
        <taxon>Fabaceae</taxon>
        <taxon>Papilionoideae</taxon>
        <taxon>50 kb inversion clade</taxon>
        <taxon>NPAAA clade</taxon>
        <taxon>indigoferoid/millettioid clade</taxon>
        <taxon>Phaseoleae</taxon>
        <taxon>Canavalia</taxon>
    </lineage>
</organism>
<protein>
    <recommendedName>
        <fullName evidence="7">BHLH domain-containing protein</fullName>
    </recommendedName>
</protein>
<dbReference type="FunFam" id="4.10.280.10:FF:000022">
    <property type="entry name" value="Basic helix-loop-helix transcription factor"/>
    <property type="match status" value="1"/>
</dbReference>
<evidence type="ECO:0000256" key="1">
    <source>
        <dbReference type="ARBA" id="ARBA00004123"/>
    </source>
</evidence>
<dbReference type="GO" id="GO:0048766">
    <property type="term" value="P:root hair initiation"/>
    <property type="evidence" value="ECO:0007669"/>
    <property type="project" value="UniProtKB-ARBA"/>
</dbReference>
<evidence type="ECO:0000256" key="4">
    <source>
        <dbReference type="ARBA" id="ARBA00023163"/>
    </source>
</evidence>
<dbReference type="CDD" id="cd11454">
    <property type="entry name" value="bHLH_AtIND_like"/>
    <property type="match status" value="1"/>
</dbReference>
<evidence type="ECO:0000256" key="6">
    <source>
        <dbReference type="SAM" id="MobiDB-lite"/>
    </source>
</evidence>
<keyword evidence="4" id="KW-0804">Transcription</keyword>
<evidence type="ECO:0000256" key="2">
    <source>
        <dbReference type="ARBA" id="ARBA00023015"/>
    </source>
</evidence>
<evidence type="ECO:0000256" key="3">
    <source>
        <dbReference type="ARBA" id="ARBA00023125"/>
    </source>
</evidence>
<dbReference type="SMART" id="SM00353">
    <property type="entry name" value="HLH"/>
    <property type="match status" value="1"/>
</dbReference>
<dbReference type="AlphaFoldDB" id="A0AAN9MF03"/>
<sequence>METFGAFPDGEWECFGRMFAIEEHHDSPQLLGQSSLLLGEDVGNTGIQSMFCSTPEAGGIKSMFYSLDSHNSSLQYIFQEGSQSSNCSDRTIFLANPGHTFDYPDHVLANAYTSIGFCMMDEKRPGSSVELLNDVLMEEIVNLNEDEKSDRSENADHGQVKSNVFPTKQLKLKRMLDEPELVEDKINSYESSKKRPCISKGMQRRMKNARAMNNQKLDSNRNKAEETNAGSDGHSSSSYASEEDNNSQENSGGATSASQSLGALNLNGKRRASRGSATDPQSLYARKRRERINERLKILQNLVPNGTKVDISTMLEEAVNYVKFLQLQIKLLSSDDLWMYAPIAYNGLDIGLNLSRKISPPL</sequence>
<dbReference type="PANTHER" id="PTHR16223:SF330">
    <property type="entry name" value="OS03G0205300 PROTEIN"/>
    <property type="match status" value="1"/>
</dbReference>
<feature type="compositionally biased region" description="Basic and acidic residues" evidence="6">
    <location>
        <begin position="145"/>
        <end position="159"/>
    </location>
</feature>
<feature type="compositionally biased region" description="Basic residues" evidence="6">
    <location>
        <begin position="194"/>
        <end position="208"/>
    </location>
</feature>
<feature type="region of interest" description="Disordered" evidence="6">
    <location>
        <begin position="145"/>
        <end position="166"/>
    </location>
</feature>
<dbReference type="InterPro" id="IPR011598">
    <property type="entry name" value="bHLH_dom"/>
</dbReference>
<feature type="domain" description="BHLH" evidence="7">
    <location>
        <begin position="276"/>
        <end position="325"/>
    </location>
</feature>
<evidence type="ECO:0000313" key="8">
    <source>
        <dbReference type="EMBL" id="KAK7351594.1"/>
    </source>
</evidence>
<dbReference type="Proteomes" id="UP001367508">
    <property type="component" value="Unassembled WGS sequence"/>
</dbReference>
<keyword evidence="5" id="KW-0539">Nucleus</keyword>
<gene>
    <name evidence="8" type="ORF">VNO77_11159</name>
</gene>
<keyword evidence="2" id="KW-0805">Transcription regulation</keyword>
<dbReference type="EMBL" id="JAYMYQ010000002">
    <property type="protein sequence ID" value="KAK7351594.1"/>
    <property type="molecule type" value="Genomic_DNA"/>
</dbReference>
<dbReference type="GO" id="GO:0046983">
    <property type="term" value="F:protein dimerization activity"/>
    <property type="evidence" value="ECO:0007669"/>
    <property type="project" value="InterPro"/>
</dbReference>
<dbReference type="GO" id="GO:0005634">
    <property type="term" value="C:nucleus"/>
    <property type="evidence" value="ECO:0007669"/>
    <property type="project" value="UniProtKB-SubCell"/>
</dbReference>
<evidence type="ECO:0000313" key="9">
    <source>
        <dbReference type="Proteomes" id="UP001367508"/>
    </source>
</evidence>
<comment type="caution">
    <text evidence="8">The sequence shown here is derived from an EMBL/GenBank/DDBJ whole genome shotgun (WGS) entry which is preliminary data.</text>
</comment>
<name>A0AAN9MF03_CANGL</name>
<dbReference type="SUPFAM" id="SSF47459">
    <property type="entry name" value="HLH, helix-loop-helix DNA-binding domain"/>
    <property type="match status" value="1"/>
</dbReference>
<dbReference type="Gene3D" id="4.10.280.10">
    <property type="entry name" value="Helix-loop-helix DNA-binding domain"/>
    <property type="match status" value="1"/>
</dbReference>
<evidence type="ECO:0000259" key="7">
    <source>
        <dbReference type="PROSITE" id="PS50888"/>
    </source>
</evidence>
<proteinExistence type="predicted"/>
<dbReference type="GO" id="GO:0000981">
    <property type="term" value="F:DNA-binding transcription factor activity, RNA polymerase II-specific"/>
    <property type="evidence" value="ECO:0007669"/>
    <property type="project" value="TreeGrafter"/>
</dbReference>
<dbReference type="Pfam" id="PF00010">
    <property type="entry name" value="HLH"/>
    <property type="match status" value="1"/>
</dbReference>
<feature type="compositionally biased region" description="Polar residues" evidence="6">
    <location>
        <begin position="248"/>
        <end position="262"/>
    </location>
</feature>
<keyword evidence="3" id="KW-0238">DNA-binding</keyword>
<feature type="region of interest" description="Disordered" evidence="6">
    <location>
        <begin position="187"/>
        <end position="288"/>
    </location>
</feature>
<keyword evidence="9" id="KW-1185">Reference proteome</keyword>
<dbReference type="InterPro" id="IPR036638">
    <property type="entry name" value="HLH_DNA-bd_sf"/>
</dbReference>
<dbReference type="InterPro" id="IPR045843">
    <property type="entry name" value="IND-like"/>
</dbReference>
<dbReference type="PROSITE" id="PS50888">
    <property type="entry name" value="BHLH"/>
    <property type="match status" value="1"/>
</dbReference>